<keyword evidence="6" id="KW-0969">Cilium</keyword>
<dbReference type="RefSeq" id="WP_012824625.1">
    <property type="nucleotide sequence ID" value="NC_013422.1"/>
</dbReference>
<organism evidence="6 7">
    <name type="scientific">Halothiobacillus neapolitanus (strain ATCC 23641 / DSM 15147 / CIP 104769 / NCIMB 8539 / c2)</name>
    <name type="common">Thiobacillus neapolitanus</name>
    <dbReference type="NCBI Taxonomy" id="555778"/>
    <lineage>
        <taxon>Bacteria</taxon>
        <taxon>Pseudomonadati</taxon>
        <taxon>Pseudomonadota</taxon>
        <taxon>Gammaproteobacteria</taxon>
        <taxon>Chromatiales</taxon>
        <taxon>Halothiobacillaceae</taxon>
        <taxon>Halothiobacillus</taxon>
    </lineage>
</organism>
<comment type="subcellular location">
    <subcellularLocation>
        <location evidence="5">Periplasm</location>
    </subcellularLocation>
    <subcellularLocation>
        <location evidence="5">Bacterial flagellum basal body</location>
    </subcellularLocation>
</comment>
<proteinExistence type="inferred from homology"/>
<dbReference type="STRING" id="555778.Hneap_1769"/>
<dbReference type="PRINTS" id="PR01010">
    <property type="entry name" value="FLGPRINGFLGI"/>
</dbReference>
<accession>D0L1L9</accession>
<dbReference type="GO" id="GO:0030288">
    <property type="term" value="C:outer membrane-bounded periplasmic space"/>
    <property type="evidence" value="ECO:0007669"/>
    <property type="project" value="InterPro"/>
</dbReference>
<dbReference type="InterPro" id="IPR001782">
    <property type="entry name" value="Flag_FlgI"/>
</dbReference>
<dbReference type="PANTHER" id="PTHR30381">
    <property type="entry name" value="FLAGELLAR P-RING PERIPLASMIC PROTEIN FLGI"/>
    <property type="match status" value="1"/>
</dbReference>
<keyword evidence="7" id="KW-1185">Reference proteome</keyword>
<feature type="chain" id="PRO_5009009009" description="Flagellar P-ring protein" evidence="5">
    <location>
        <begin position="22"/>
        <end position="372"/>
    </location>
</feature>
<keyword evidence="6" id="KW-0282">Flagellum</keyword>
<dbReference type="Proteomes" id="UP000009102">
    <property type="component" value="Chromosome"/>
</dbReference>
<feature type="signal peptide" evidence="5">
    <location>
        <begin position="1"/>
        <end position="21"/>
    </location>
</feature>
<keyword evidence="4 5" id="KW-0975">Bacterial flagellum</keyword>
<evidence type="ECO:0000256" key="4">
    <source>
        <dbReference type="ARBA" id="ARBA00023143"/>
    </source>
</evidence>
<dbReference type="HAMAP" id="MF_00416">
    <property type="entry name" value="FlgI"/>
    <property type="match status" value="1"/>
</dbReference>
<dbReference type="AlphaFoldDB" id="D0L1L9"/>
<dbReference type="Pfam" id="PF02119">
    <property type="entry name" value="FlgI"/>
    <property type="match status" value="1"/>
</dbReference>
<protein>
    <recommendedName>
        <fullName evidence="5">Flagellar P-ring protein</fullName>
    </recommendedName>
    <alternativeName>
        <fullName evidence="5">Basal body P-ring protein</fullName>
    </alternativeName>
</protein>
<evidence type="ECO:0000256" key="1">
    <source>
        <dbReference type="ARBA" id="ARBA00002591"/>
    </source>
</evidence>
<dbReference type="EMBL" id="CP001801">
    <property type="protein sequence ID" value="ACX96592.1"/>
    <property type="molecule type" value="Genomic_DNA"/>
</dbReference>
<evidence type="ECO:0000256" key="5">
    <source>
        <dbReference type="HAMAP-Rule" id="MF_00416"/>
    </source>
</evidence>
<dbReference type="KEGG" id="hna:Hneap_1769"/>
<dbReference type="NCBIfam" id="NF003676">
    <property type="entry name" value="PRK05303.1"/>
    <property type="match status" value="1"/>
</dbReference>
<dbReference type="GO" id="GO:0009428">
    <property type="term" value="C:bacterial-type flagellum basal body, distal rod, P ring"/>
    <property type="evidence" value="ECO:0007669"/>
    <property type="project" value="InterPro"/>
</dbReference>
<dbReference type="HOGENOM" id="CLU_045235_1_0_6"/>
<reference evidence="6 7" key="1">
    <citation type="submission" date="2009-10" db="EMBL/GenBank/DDBJ databases">
        <title>Complete sequence of Halothiobacillus neapolitanus c2.</title>
        <authorList>
            <consortium name="US DOE Joint Genome Institute"/>
            <person name="Lucas S."/>
            <person name="Copeland A."/>
            <person name="Lapidus A."/>
            <person name="Glavina del Rio T."/>
            <person name="Tice H."/>
            <person name="Bruce D."/>
            <person name="Goodwin L."/>
            <person name="Pitluck S."/>
            <person name="Davenport K."/>
            <person name="Brettin T."/>
            <person name="Detter J.C."/>
            <person name="Han C."/>
            <person name="Tapia R."/>
            <person name="Larimer F."/>
            <person name="Land M."/>
            <person name="Hauser L."/>
            <person name="Kyrpides N."/>
            <person name="Mikhailova N."/>
            <person name="Kerfeld C."/>
            <person name="Cannon G."/>
            <person name="Heinhort S."/>
        </authorList>
    </citation>
    <scope>NUCLEOTIDE SEQUENCE [LARGE SCALE GENOMIC DNA]</scope>
    <source>
        <strain evidence="7">ATCC 23641 / c2</strain>
    </source>
</reference>
<keyword evidence="5" id="KW-0574">Periplasm</keyword>
<evidence type="ECO:0000313" key="6">
    <source>
        <dbReference type="EMBL" id="ACX96592.1"/>
    </source>
</evidence>
<dbReference type="GO" id="GO:0071973">
    <property type="term" value="P:bacterial-type flagellum-dependent cell motility"/>
    <property type="evidence" value="ECO:0007669"/>
    <property type="project" value="InterPro"/>
</dbReference>
<keyword evidence="3 5" id="KW-0732">Signal</keyword>
<evidence type="ECO:0000256" key="3">
    <source>
        <dbReference type="ARBA" id="ARBA00022729"/>
    </source>
</evidence>
<comment type="function">
    <text evidence="1 5">Assembles around the rod to form the L-ring and probably protects the motor/basal body from shearing forces during rotation.</text>
</comment>
<dbReference type="eggNOG" id="COG1706">
    <property type="taxonomic scope" value="Bacteria"/>
</dbReference>
<gene>
    <name evidence="5" type="primary">flgI</name>
    <name evidence="6" type="ordered locus">Hneap_1769</name>
</gene>
<evidence type="ECO:0000256" key="2">
    <source>
        <dbReference type="ARBA" id="ARBA00008994"/>
    </source>
</evidence>
<dbReference type="PANTHER" id="PTHR30381:SF0">
    <property type="entry name" value="FLAGELLAR P-RING PROTEIN"/>
    <property type="match status" value="1"/>
</dbReference>
<name>D0L1L9_HALNC</name>
<comment type="subunit">
    <text evidence="5">The basal body constitutes a major portion of the flagellar organelle and consists of four rings (L,P,S, and M) mounted on a central rod.</text>
</comment>
<keyword evidence="6" id="KW-0966">Cell projection</keyword>
<comment type="similarity">
    <text evidence="2 5">Belongs to the FlgI family.</text>
</comment>
<dbReference type="GO" id="GO:0005198">
    <property type="term" value="F:structural molecule activity"/>
    <property type="evidence" value="ECO:0007669"/>
    <property type="project" value="InterPro"/>
</dbReference>
<evidence type="ECO:0000313" key="7">
    <source>
        <dbReference type="Proteomes" id="UP000009102"/>
    </source>
</evidence>
<sequence length="372" mass="38329" precursor="true">MRHFMLIMLVGLLLPVTVAQAVTQEPAQRIKDLATFAGVRNNQIIGYGLVVGLPGTGDQTTQVPFTLQSIQNMLARQGLSPAAGNVQLKNVAAVMVTSSLPPFAKPGQQIDVTVSSIGNAKSLRGGELLMTPLKGVDGKIYAVAQGSLLVGGLDVSGKDGSRVTVNIPTAGRIPNGALVERSVASTMGGANSVYLDLNTPDFTTAKNMEKAINQMLGGGVAEAVDGGTIRVRAPQDANARVGFMSVLEGIEVSPGEGAAKVVVNARTGTVVIGQNVRIEAAAVSHGDLTVTVKENAQVSQPAPFSRGQTVVTPNSQVSAKEDKKRAFLFNPGVTLNDIVKAVNAVGASPSDLVAILEALKSAGALKAQLIVI</sequence>